<dbReference type="InterPro" id="IPR013096">
    <property type="entry name" value="Cupin_2"/>
</dbReference>
<name>A0A852VEY8_9BACT</name>
<dbReference type="SUPFAM" id="SSF51182">
    <property type="entry name" value="RmlC-like cupins"/>
    <property type="match status" value="1"/>
</dbReference>
<reference evidence="2 3" key="1">
    <citation type="submission" date="2020-07" db="EMBL/GenBank/DDBJ databases">
        <title>Genomic Encyclopedia of Type Strains, Phase IV (KMG-V): Genome sequencing to study the core and pangenomes of soil and plant-associated prokaryotes.</title>
        <authorList>
            <person name="Whitman W."/>
        </authorList>
    </citation>
    <scope>NUCLEOTIDE SEQUENCE [LARGE SCALE GENOMIC DNA]</scope>
    <source>
        <strain evidence="2 3">M8UP22</strain>
    </source>
</reference>
<evidence type="ECO:0000313" key="3">
    <source>
        <dbReference type="Proteomes" id="UP000564385"/>
    </source>
</evidence>
<dbReference type="EMBL" id="JACCCU010000001">
    <property type="protein sequence ID" value="NYF88006.1"/>
    <property type="molecule type" value="Genomic_DNA"/>
</dbReference>
<dbReference type="AlphaFoldDB" id="A0A852VEY8"/>
<dbReference type="Pfam" id="PF07883">
    <property type="entry name" value="Cupin_2"/>
    <property type="match status" value="1"/>
</dbReference>
<sequence length="158" mass="16927">MISKYHSIRIATIVTGASLTAMLAQTRLAQTRASSVASGHREILLQTTQSWNGQPYTHYPTGQPQLTTIKLTIAPHTVLPWHTHPFPNAVYVLSGTLTLHDKASGKTQVVHQGQAVGESVHDVHRGESGDEPTVLLITYAGTLGVPTSVPAAGEKAEY</sequence>
<dbReference type="Gene3D" id="2.60.120.10">
    <property type="entry name" value="Jelly Rolls"/>
    <property type="match status" value="1"/>
</dbReference>
<protein>
    <submittedName>
        <fullName evidence="2">Quercetin dioxygenase-like cupin family protein</fullName>
    </submittedName>
</protein>
<comment type="caution">
    <text evidence="2">The sequence shown here is derived from an EMBL/GenBank/DDBJ whole genome shotgun (WGS) entry which is preliminary data.</text>
</comment>
<organism evidence="2 3">
    <name type="scientific">Tunturiibacter lichenicola</name>
    <dbReference type="NCBI Taxonomy" id="2051959"/>
    <lineage>
        <taxon>Bacteria</taxon>
        <taxon>Pseudomonadati</taxon>
        <taxon>Acidobacteriota</taxon>
        <taxon>Terriglobia</taxon>
        <taxon>Terriglobales</taxon>
        <taxon>Acidobacteriaceae</taxon>
        <taxon>Tunturiibacter</taxon>
    </lineage>
</organism>
<dbReference type="InterPro" id="IPR014710">
    <property type="entry name" value="RmlC-like_jellyroll"/>
</dbReference>
<dbReference type="CDD" id="cd02236">
    <property type="entry name" value="cupin_CV2614-like"/>
    <property type="match status" value="1"/>
</dbReference>
<feature type="domain" description="Cupin type-2" evidence="1">
    <location>
        <begin position="71"/>
        <end position="138"/>
    </location>
</feature>
<gene>
    <name evidence="2" type="ORF">HDF08_000073</name>
</gene>
<accession>A0A852VEY8</accession>
<proteinExistence type="predicted"/>
<evidence type="ECO:0000313" key="2">
    <source>
        <dbReference type="EMBL" id="NYF88006.1"/>
    </source>
</evidence>
<dbReference type="InterPro" id="IPR011051">
    <property type="entry name" value="RmlC_Cupin_sf"/>
</dbReference>
<dbReference type="Proteomes" id="UP000564385">
    <property type="component" value="Unassembled WGS sequence"/>
</dbReference>
<evidence type="ECO:0000259" key="1">
    <source>
        <dbReference type="Pfam" id="PF07883"/>
    </source>
</evidence>
<dbReference type="GO" id="GO:0051213">
    <property type="term" value="F:dioxygenase activity"/>
    <property type="evidence" value="ECO:0007669"/>
    <property type="project" value="UniProtKB-KW"/>
</dbReference>